<dbReference type="SUPFAM" id="SSF52980">
    <property type="entry name" value="Restriction endonuclease-like"/>
    <property type="match status" value="1"/>
</dbReference>
<dbReference type="HAMAP" id="MF_00048">
    <property type="entry name" value="UPF0102"/>
    <property type="match status" value="1"/>
</dbReference>
<dbReference type="Pfam" id="PF02021">
    <property type="entry name" value="UPF0102"/>
    <property type="match status" value="1"/>
</dbReference>
<dbReference type="EMBL" id="MNVN01000010">
    <property type="protein sequence ID" value="OIO30927.1"/>
    <property type="molecule type" value="Genomic_DNA"/>
</dbReference>
<dbReference type="PANTHER" id="PTHR34039:SF1">
    <property type="entry name" value="UPF0102 PROTEIN YRAN"/>
    <property type="match status" value="1"/>
</dbReference>
<evidence type="ECO:0000256" key="2">
    <source>
        <dbReference type="HAMAP-Rule" id="MF_00048"/>
    </source>
</evidence>
<evidence type="ECO:0000313" key="3">
    <source>
        <dbReference type="EMBL" id="OIO30927.1"/>
    </source>
</evidence>
<sequence>MAEPTEKQKIGRLGEDIAAKFLENKGFTVIQCNYLKKYGEIDIIAKKGEILHFIEVKTVSHENFTSFLPNPMSVSHETDDYRAEDNLHPQKLKRLARTIQVYLVENSHKEEVEWQFHAVTVRIDQETRRARVKFLENIIL</sequence>
<evidence type="ECO:0000313" key="4">
    <source>
        <dbReference type="Proteomes" id="UP000181992"/>
    </source>
</evidence>
<comment type="similarity">
    <text evidence="1 2">Belongs to the UPF0102 family.</text>
</comment>
<dbReference type="InterPro" id="IPR011335">
    <property type="entry name" value="Restrct_endonuc-II-like"/>
</dbReference>
<reference evidence="3 4" key="1">
    <citation type="journal article" date="2016" name="Environ. Microbiol.">
        <title>Genomic resolution of a cold subsurface aquifer community provides metabolic insights for novel microbes adapted to high CO concentrations.</title>
        <authorList>
            <person name="Probst A.J."/>
            <person name="Castelle C.J."/>
            <person name="Singh A."/>
            <person name="Brown C.T."/>
            <person name="Anantharaman K."/>
            <person name="Sharon I."/>
            <person name="Hug L.A."/>
            <person name="Burstein D."/>
            <person name="Emerson J.B."/>
            <person name="Thomas B.C."/>
            <person name="Banfield J.F."/>
        </authorList>
    </citation>
    <scope>NUCLEOTIDE SEQUENCE [LARGE SCALE GENOMIC DNA]</scope>
    <source>
        <strain evidence="3">CG1_02_43_90</strain>
    </source>
</reference>
<dbReference type="Gene3D" id="3.40.1350.10">
    <property type="match status" value="1"/>
</dbReference>
<dbReference type="GO" id="GO:0003676">
    <property type="term" value="F:nucleic acid binding"/>
    <property type="evidence" value="ECO:0007669"/>
    <property type="project" value="InterPro"/>
</dbReference>
<protein>
    <recommendedName>
        <fullName evidence="2">UPF0102 protein AUJ77_01125</fullName>
    </recommendedName>
</protein>
<dbReference type="InterPro" id="IPR003509">
    <property type="entry name" value="UPF0102_YraN-like"/>
</dbReference>
<proteinExistence type="inferred from homology"/>
<dbReference type="Proteomes" id="UP000181992">
    <property type="component" value="Unassembled WGS sequence"/>
</dbReference>
<organism evidence="3 4">
    <name type="scientific">Candidatus Nomurabacteria bacterium CG1_02_43_90</name>
    <dbReference type="NCBI Taxonomy" id="1805281"/>
    <lineage>
        <taxon>Bacteria</taxon>
        <taxon>Candidatus Nomuraibacteriota</taxon>
    </lineage>
</organism>
<name>A0A1J4V9H7_9BACT</name>
<dbReference type="InterPro" id="IPR011856">
    <property type="entry name" value="tRNA_endonuc-like_dom_sf"/>
</dbReference>
<evidence type="ECO:0000256" key="1">
    <source>
        <dbReference type="ARBA" id="ARBA00006738"/>
    </source>
</evidence>
<dbReference type="PANTHER" id="PTHR34039">
    <property type="entry name" value="UPF0102 PROTEIN YRAN"/>
    <property type="match status" value="1"/>
</dbReference>
<dbReference type="AlphaFoldDB" id="A0A1J4V9H7"/>
<gene>
    <name evidence="3" type="ORF">AUJ77_01125</name>
</gene>
<comment type="caution">
    <text evidence="3">The sequence shown here is derived from an EMBL/GenBank/DDBJ whole genome shotgun (WGS) entry which is preliminary data.</text>
</comment>
<accession>A0A1J4V9H7</accession>